<gene>
    <name evidence="2" type="ORF">FNAPI_666</name>
</gene>
<name>A0A8H5K7M7_9HYPO</name>
<accession>A0A8H5K7M7</accession>
<feature type="compositionally biased region" description="Polar residues" evidence="1">
    <location>
        <begin position="1"/>
        <end position="13"/>
    </location>
</feature>
<sequence length="510" mass="55727">MSQLSLATASSKRQVTEDEAKRSIGKIDIEILRYLVCNASQPSCEFPPEWGLVPPSTDPDVVLPEDTMGRELDRNDMPSFDVPISRIIGSTPLALRPDVEIPELCEIDSETDEGPETPPDTSSSYVGWNRTIKPDTPAPLQRATLIGGAVVHNLCLVIPDDDINGFADLPVQPIRASKGQSAQSVAKILDDETEKPPMPFLILPDERRGGPDIKSAESAAMKLPATWSSLFNSPDKSGSVPLVWALTTLKAGGAPPEDKKGEESEKEKLGTSEVEEFVMSGDIDDFWGIKGLTTKLYKYKGQATIEDKPGEPSGKMVPLSDEQDTKPKDDKDDEVEDSEENDENGDDEPAREKIKLNTEMENLEVTYFEGKKNFLSKPGMRLKVDVLFKDSLAWAGDALKKLFGPSDPPKSIHLSAHLTGNRDWSKGPKIDNLVLQGYFPPLALKAWDLQNFRTLGIEITATKATKNKPLEEKLEGGKPEDGKKGETDGCDETGSGDTEILSWAIVLGGR</sequence>
<feature type="region of interest" description="Disordered" evidence="1">
    <location>
        <begin position="251"/>
        <end position="272"/>
    </location>
</feature>
<feature type="non-terminal residue" evidence="2">
    <location>
        <position position="1"/>
    </location>
</feature>
<dbReference type="Proteomes" id="UP000574317">
    <property type="component" value="Unassembled WGS sequence"/>
</dbReference>
<comment type="caution">
    <text evidence="2">The sequence shown here is derived from an EMBL/GenBank/DDBJ whole genome shotgun (WGS) entry which is preliminary data.</text>
</comment>
<reference evidence="2 3" key="1">
    <citation type="submission" date="2020-05" db="EMBL/GenBank/DDBJ databases">
        <title>Identification and distribution of gene clusters putatively required for synthesis of sphingolipid metabolism inhibitors in phylogenetically diverse species of the filamentous fungus Fusarium.</title>
        <authorList>
            <person name="Kim H.-S."/>
            <person name="Busman M."/>
            <person name="Brown D.W."/>
            <person name="Divon H."/>
            <person name="Uhlig S."/>
            <person name="Proctor R.H."/>
        </authorList>
    </citation>
    <scope>NUCLEOTIDE SEQUENCE [LARGE SCALE GENOMIC DNA]</scope>
    <source>
        <strain evidence="2 3">NRRL 25196</strain>
    </source>
</reference>
<feature type="region of interest" description="Disordered" evidence="1">
    <location>
        <begin position="1"/>
        <end position="20"/>
    </location>
</feature>
<dbReference type="EMBL" id="JAAOAO010000024">
    <property type="protein sequence ID" value="KAF5567423.1"/>
    <property type="molecule type" value="Genomic_DNA"/>
</dbReference>
<feature type="compositionally biased region" description="Basic and acidic residues" evidence="1">
    <location>
        <begin position="468"/>
        <end position="487"/>
    </location>
</feature>
<organism evidence="2 3">
    <name type="scientific">Fusarium napiforme</name>
    <dbReference type="NCBI Taxonomy" id="42672"/>
    <lineage>
        <taxon>Eukaryota</taxon>
        <taxon>Fungi</taxon>
        <taxon>Dikarya</taxon>
        <taxon>Ascomycota</taxon>
        <taxon>Pezizomycotina</taxon>
        <taxon>Sordariomycetes</taxon>
        <taxon>Hypocreomycetidae</taxon>
        <taxon>Hypocreales</taxon>
        <taxon>Nectriaceae</taxon>
        <taxon>Fusarium</taxon>
        <taxon>Fusarium fujikuroi species complex</taxon>
    </lineage>
</organism>
<protein>
    <submittedName>
        <fullName evidence="2">Uncharacterized protein</fullName>
    </submittedName>
</protein>
<feature type="region of interest" description="Disordered" evidence="1">
    <location>
        <begin position="305"/>
        <end position="355"/>
    </location>
</feature>
<feature type="compositionally biased region" description="Acidic residues" evidence="1">
    <location>
        <begin position="331"/>
        <end position="347"/>
    </location>
</feature>
<evidence type="ECO:0000313" key="2">
    <source>
        <dbReference type="EMBL" id="KAF5567423.1"/>
    </source>
</evidence>
<dbReference type="AlphaFoldDB" id="A0A8H5K7M7"/>
<proteinExistence type="predicted"/>
<feature type="compositionally biased region" description="Basic and acidic residues" evidence="1">
    <location>
        <begin position="256"/>
        <end position="270"/>
    </location>
</feature>
<evidence type="ECO:0000256" key="1">
    <source>
        <dbReference type="SAM" id="MobiDB-lite"/>
    </source>
</evidence>
<keyword evidence="3" id="KW-1185">Reference proteome</keyword>
<feature type="region of interest" description="Disordered" evidence="1">
    <location>
        <begin position="468"/>
        <end position="496"/>
    </location>
</feature>
<feature type="region of interest" description="Disordered" evidence="1">
    <location>
        <begin position="108"/>
        <end position="127"/>
    </location>
</feature>
<evidence type="ECO:0000313" key="3">
    <source>
        <dbReference type="Proteomes" id="UP000574317"/>
    </source>
</evidence>